<protein>
    <submittedName>
        <fullName evidence="3">Uncharacterized protein</fullName>
    </submittedName>
</protein>
<reference evidence="3 4" key="1">
    <citation type="submission" date="2019-12" db="EMBL/GenBank/DDBJ databases">
        <title>Genomic-based taxomic classification of the family Erythrobacteraceae.</title>
        <authorList>
            <person name="Xu L."/>
        </authorList>
    </citation>
    <scope>NUCLEOTIDE SEQUENCE [LARGE SCALE GENOMIC DNA]</scope>
    <source>
        <strain evidence="3 4">JCM 16677</strain>
    </source>
</reference>
<evidence type="ECO:0000313" key="4">
    <source>
        <dbReference type="Proteomes" id="UP000446786"/>
    </source>
</evidence>
<organism evidence="3 4">
    <name type="scientific">Parerythrobacter jejuensis</name>
    <dbReference type="NCBI Taxonomy" id="795812"/>
    <lineage>
        <taxon>Bacteria</taxon>
        <taxon>Pseudomonadati</taxon>
        <taxon>Pseudomonadota</taxon>
        <taxon>Alphaproteobacteria</taxon>
        <taxon>Sphingomonadales</taxon>
        <taxon>Erythrobacteraceae</taxon>
        <taxon>Parerythrobacter</taxon>
    </lineage>
</organism>
<dbReference type="Proteomes" id="UP000446786">
    <property type="component" value="Unassembled WGS sequence"/>
</dbReference>
<dbReference type="RefSeq" id="WP_160777853.1">
    <property type="nucleotide sequence ID" value="NZ_BAAAZF010000001.1"/>
</dbReference>
<sequence>MAQRRKKNQADTSRHKGGVPAKGTVPGVSPNPATNLIMADIAIRAGSYLVRNSVEKTMLRGRYGKDATRNILENRSIKQNLAAFAAAKMATRSVPGAVAVGGGILLKTLFDMSQKRRARRKGREQLRESAESED</sequence>
<dbReference type="EMBL" id="WTYE01000001">
    <property type="protein sequence ID" value="MXP30290.1"/>
    <property type="molecule type" value="Genomic_DNA"/>
</dbReference>
<evidence type="ECO:0000313" key="2">
    <source>
        <dbReference type="EMBL" id="MXP30290.1"/>
    </source>
</evidence>
<feature type="region of interest" description="Disordered" evidence="1">
    <location>
        <begin position="1"/>
        <end position="30"/>
    </location>
</feature>
<name>A0A845ARV5_9SPHN</name>
<dbReference type="AlphaFoldDB" id="A0A845ARV5"/>
<evidence type="ECO:0000256" key="1">
    <source>
        <dbReference type="SAM" id="MobiDB-lite"/>
    </source>
</evidence>
<gene>
    <name evidence="2" type="ORF">GRI94_00470</name>
    <name evidence="3" type="ORF">GRI94_14560</name>
</gene>
<keyword evidence="4" id="KW-1185">Reference proteome</keyword>
<dbReference type="OrthoDB" id="7391946at2"/>
<proteinExistence type="predicted"/>
<comment type="caution">
    <text evidence="3">The sequence shown here is derived from an EMBL/GenBank/DDBJ whole genome shotgun (WGS) entry which is preliminary data.</text>
</comment>
<dbReference type="EMBL" id="WTYE01000001">
    <property type="protein sequence ID" value="MXP33050.1"/>
    <property type="molecule type" value="Genomic_DNA"/>
</dbReference>
<accession>A0A845ARV5</accession>
<evidence type="ECO:0000313" key="3">
    <source>
        <dbReference type="EMBL" id="MXP33050.1"/>
    </source>
</evidence>